<proteinExistence type="predicted"/>
<keyword evidence="2" id="KW-1185">Reference proteome</keyword>
<evidence type="ECO:0000313" key="2">
    <source>
        <dbReference type="Proteomes" id="UP000593571"/>
    </source>
</evidence>
<reference evidence="1 2" key="1">
    <citation type="journal article" date="2020" name="Nature">
        <title>Six reference-quality genomes reveal evolution of bat adaptations.</title>
        <authorList>
            <person name="Jebb D."/>
            <person name="Huang Z."/>
            <person name="Pippel M."/>
            <person name="Hughes G.M."/>
            <person name="Lavrichenko K."/>
            <person name="Devanna P."/>
            <person name="Winkler S."/>
            <person name="Jermiin L.S."/>
            <person name="Skirmuntt E.C."/>
            <person name="Katzourakis A."/>
            <person name="Burkitt-Gray L."/>
            <person name="Ray D.A."/>
            <person name="Sullivan K.A.M."/>
            <person name="Roscito J.G."/>
            <person name="Kirilenko B.M."/>
            <person name="Davalos L.M."/>
            <person name="Corthals A.P."/>
            <person name="Power M.L."/>
            <person name="Jones G."/>
            <person name="Ransome R.D."/>
            <person name="Dechmann D.K.N."/>
            <person name="Locatelli A.G."/>
            <person name="Puechmaille S.J."/>
            <person name="Fedrigo O."/>
            <person name="Jarvis E.D."/>
            <person name="Hiller M."/>
            <person name="Vernes S.C."/>
            <person name="Myers E.W."/>
            <person name="Teeling E.C."/>
        </authorList>
    </citation>
    <scope>NUCLEOTIDE SEQUENCE [LARGE SCALE GENOMIC DNA]</scope>
    <source>
        <strain evidence="1">MRouAeg1</strain>
        <tissue evidence="1">Muscle</tissue>
    </source>
</reference>
<gene>
    <name evidence="1" type="ORF">HJG63_011582</name>
</gene>
<name>A0A7J8GA56_ROUAE</name>
<accession>A0A7J8GA56</accession>
<sequence>MLTRPAVPCPHTLPGLTHLVHARSPIPPQARPPPGPAGVCFGEGRFLEVPRPHRAPLQSASAPVAPILLKAARPPRHEGLLPDGPGLLDPPWGWAHGAFPRFGAPGPLPPRACLAVLERCASPPAAQFASGAGPAYPCACVRARPSAGAQYTLRGACSW</sequence>
<comment type="caution">
    <text evidence="1">The sequence shown here is derived from an EMBL/GenBank/DDBJ whole genome shotgun (WGS) entry which is preliminary data.</text>
</comment>
<evidence type="ECO:0000313" key="1">
    <source>
        <dbReference type="EMBL" id="KAF6456953.1"/>
    </source>
</evidence>
<dbReference type="EMBL" id="JACASE010000006">
    <property type="protein sequence ID" value="KAF6456953.1"/>
    <property type="molecule type" value="Genomic_DNA"/>
</dbReference>
<dbReference type="AlphaFoldDB" id="A0A7J8GA56"/>
<protein>
    <submittedName>
        <fullName evidence="1">Uncharacterized protein</fullName>
    </submittedName>
</protein>
<dbReference type="Proteomes" id="UP000593571">
    <property type="component" value="Unassembled WGS sequence"/>
</dbReference>
<organism evidence="1 2">
    <name type="scientific">Rousettus aegyptiacus</name>
    <name type="common">Egyptian fruit bat</name>
    <name type="synonym">Pteropus aegyptiacus</name>
    <dbReference type="NCBI Taxonomy" id="9407"/>
    <lineage>
        <taxon>Eukaryota</taxon>
        <taxon>Metazoa</taxon>
        <taxon>Chordata</taxon>
        <taxon>Craniata</taxon>
        <taxon>Vertebrata</taxon>
        <taxon>Euteleostomi</taxon>
        <taxon>Mammalia</taxon>
        <taxon>Eutheria</taxon>
        <taxon>Laurasiatheria</taxon>
        <taxon>Chiroptera</taxon>
        <taxon>Yinpterochiroptera</taxon>
        <taxon>Pteropodoidea</taxon>
        <taxon>Pteropodidae</taxon>
        <taxon>Rousettinae</taxon>
        <taxon>Rousettus</taxon>
    </lineage>
</organism>